<dbReference type="InterPro" id="IPR029056">
    <property type="entry name" value="Ribokinase-like"/>
</dbReference>
<reference evidence="8 9" key="1">
    <citation type="submission" date="2020-01" db="EMBL/GenBank/DDBJ databases">
        <title>Complete and circular genome sequences of six lactobacillus isolates from horses.</title>
        <authorList>
            <person name="Hassan H.M."/>
        </authorList>
    </citation>
    <scope>NUCLEOTIDE SEQUENCE [LARGE SCALE GENOMIC DNA]</scope>
    <source>
        <strain evidence="8 9">1A</strain>
    </source>
</reference>
<dbReference type="GO" id="GO:0005524">
    <property type="term" value="F:ATP binding"/>
    <property type="evidence" value="ECO:0007669"/>
    <property type="project" value="UniProtKB-KW"/>
</dbReference>
<evidence type="ECO:0000256" key="5">
    <source>
        <dbReference type="ARBA" id="ARBA00023239"/>
    </source>
</evidence>
<evidence type="ECO:0000256" key="4">
    <source>
        <dbReference type="ARBA" id="ARBA00023027"/>
    </source>
</evidence>
<dbReference type="Pfam" id="PF01256">
    <property type="entry name" value="Carb_kinase"/>
    <property type="match status" value="1"/>
</dbReference>
<feature type="binding site" evidence="6">
    <location>
        <position position="155"/>
    </location>
    <ligand>
        <name>(6S)-NADPHX</name>
        <dbReference type="ChEBI" id="CHEBI:64076"/>
    </ligand>
</feature>
<comment type="catalytic activity">
    <reaction evidence="6">
        <text>(6S)-NADHX + ADP = AMP + phosphate + NADH + H(+)</text>
        <dbReference type="Rhea" id="RHEA:32223"/>
        <dbReference type="ChEBI" id="CHEBI:15378"/>
        <dbReference type="ChEBI" id="CHEBI:43474"/>
        <dbReference type="ChEBI" id="CHEBI:57945"/>
        <dbReference type="ChEBI" id="CHEBI:64074"/>
        <dbReference type="ChEBI" id="CHEBI:456215"/>
        <dbReference type="ChEBI" id="CHEBI:456216"/>
        <dbReference type="EC" id="4.2.1.136"/>
    </reaction>
</comment>
<organism evidence="8 9">
    <name type="scientific">Ligilactobacillus saerimneri</name>
    <dbReference type="NCBI Taxonomy" id="228229"/>
    <lineage>
        <taxon>Bacteria</taxon>
        <taxon>Bacillati</taxon>
        <taxon>Bacillota</taxon>
        <taxon>Bacilli</taxon>
        <taxon>Lactobacillales</taxon>
        <taxon>Lactobacillaceae</taxon>
        <taxon>Ligilactobacillus</taxon>
    </lineage>
</organism>
<comment type="function">
    <text evidence="6">Catalyzes the dehydration of the S-form of NAD(P)HX at the expense of ADP, which is converted to AMP. Together with NAD(P)HX epimerase, which catalyzes the epimerization of the S- and R-forms, the enzyme allows the repair of both epimers of NAD(P)HX, a damaged form of NAD(P)H that is a result of enzymatic or heat-dependent hydration.</text>
</comment>
<dbReference type="Proteomes" id="UP000510886">
    <property type="component" value="Chromosome"/>
</dbReference>
<dbReference type="EMBL" id="CP047418">
    <property type="protein sequence ID" value="QLL77590.1"/>
    <property type="molecule type" value="Genomic_DNA"/>
</dbReference>
<dbReference type="NCBIfam" id="TIGR00196">
    <property type="entry name" value="yjeF_cterm"/>
    <property type="match status" value="1"/>
</dbReference>
<comment type="cofactor">
    <cofactor evidence="6">
        <name>Mg(2+)</name>
        <dbReference type="ChEBI" id="CHEBI:18420"/>
    </cofactor>
</comment>
<evidence type="ECO:0000313" key="9">
    <source>
        <dbReference type="Proteomes" id="UP000510886"/>
    </source>
</evidence>
<dbReference type="GO" id="GO:0046496">
    <property type="term" value="P:nicotinamide nucleotide metabolic process"/>
    <property type="evidence" value="ECO:0007669"/>
    <property type="project" value="UniProtKB-UniRule"/>
</dbReference>
<dbReference type="CDD" id="cd01171">
    <property type="entry name" value="YXKO-related"/>
    <property type="match status" value="1"/>
</dbReference>
<dbReference type="GO" id="GO:0052856">
    <property type="term" value="F:NAD(P)HX epimerase activity"/>
    <property type="evidence" value="ECO:0007669"/>
    <property type="project" value="TreeGrafter"/>
</dbReference>
<name>A0A7H9EIQ7_9LACO</name>
<comment type="similarity">
    <text evidence="6">Belongs to the NnrD/CARKD family.</text>
</comment>
<feature type="binding site" evidence="6">
    <location>
        <position position="219"/>
    </location>
    <ligand>
        <name>(6S)-NADPHX</name>
        <dbReference type="ChEBI" id="CHEBI:64076"/>
    </ligand>
</feature>
<evidence type="ECO:0000256" key="1">
    <source>
        <dbReference type="ARBA" id="ARBA00022741"/>
    </source>
</evidence>
<dbReference type="PROSITE" id="PS51383">
    <property type="entry name" value="YJEF_C_3"/>
    <property type="match status" value="1"/>
</dbReference>
<dbReference type="RefSeq" id="WP_180849410.1">
    <property type="nucleotide sequence ID" value="NZ_CP047418.1"/>
</dbReference>
<dbReference type="PROSITE" id="PS01050">
    <property type="entry name" value="YJEF_C_2"/>
    <property type="match status" value="1"/>
</dbReference>
<dbReference type="GO" id="GO:0052855">
    <property type="term" value="F:ADP-dependent NAD(P)H-hydrate dehydratase activity"/>
    <property type="evidence" value="ECO:0007669"/>
    <property type="project" value="UniProtKB-UniRule"/>
</dbReference>
<comment type="catalytic activity">
    <reaction evidence="6">
        <text>(6S)-NADPHX + ADP = AMP + phosphate + NADPH + H(+)</text>
        <dbReference type="Rhea" id="RHEA:32235"/>
        <dbReference type="ChEBI" id="CHEBI:15378"/>
        <dbReference type="ChEBI" id="CHEBI:43474"/>
        <dbReference type="ChEBI" id="CHEBI:57783"/>
        <dbReference type="ChEBI" id="CHEBI:64076"/>
        <dbReference type="ChEBI" id="CHEBI:456215"/>
        <dbReference type="ChEBI" id="CHEBI:456216"/>
        <dbReference type="EC" id="4.2.1.136"/>
    </reaction>
</comment>
<keyword evidence="2 6" id="KW-0067">ATP-binding</keyword>
<proteinExistence type="inferred from homology"/>
<keyword evidence="3 6" id="KW-0521">NADP</keyword>
<comment type="subunit">
    <text evidence="6">Homotetramer.</text>
</comment>
<sequence>MEEITQQQVQAVLTPRLTDSYKGSFGRILAVGGNENFGGAITMAAKAAVYSGAGLVTVATSKDNLPALHAVVPEAMYINYFDKVALSAAVAQATVTIVGPGLGTSSRSHEILQIVLTNFDPAHYLIVDGSALTLLAQDPKLQALLPAQHVIFTPHPGEWQRLTGLTVTEQDDVSNRQAQQRFQATVVLKKYHTTIYHADGTTCQLTVGGPAMATGGMGDTLTGIIAAFLGQFSPAPLTAVVNAAVYTHSALADQLALTQHVVVPSVLIDHLPTFIHQLQTP</sequence>
<evidence type="ECO:0000256" key="6">
    <source>
        <dbReference type="HAMAP-Rule" id="MF_01965"/>
    </source>
</evidence>
<dbReference type="AlphaFoldDB" id="A0A7H9EIQ7"/>
<keyword evidence="5 6" id="KW-0456">Lyase</keyword>
<dbReference type="PANTHER" id="PTHR12592:SF0">
    <property type="entry name" value="ATP-DEPENDENT (S)-NAD(P)H-HYDRATE DEHYDRATASE"/>
    <property type="match status" value="1"/>
</dbReference>
<protein>
    <recommendedName>
        <fullName evidence="6">ADP-dependent (S)-NAD(P)H-hydrate dehydratase</fullName>
        <ecNumber evidence="6">4.2.1.136</ecNumber>
    </recommendedName>
    <alternativeName>
        <fullName evidence="6">ADP-dependent NAD(P)HX dehydratase</fullName>
    </alternativeName>
</protein>
<dbReference type="PANTHER" id="PTHR12592">
    <property type="entry name" value="ATP-DEPENDENT (S)-NAD(P)H-HYDRATE DEHYDRATASE FAMILY MEMBER"/>
    <property type="match status" value="1"/>
</dbReference>
<accession>A0A7H9EIQ7</accession>
<feature type="domain" description="YjeF C-terminal" evidence="7">
    <location>
        <begin position="5"/>
        <end position="278"/>
    </location>
</feature>
<evidence type="ECO:0000256" key="2">
    <source>
        <dbReference type="ARBA" id="ARBA00022840"/>
    </source>
</evidence>
<keyword evidence="1 6" id="KW-0547">Nucleotide-binding</keyword>
<evidence type="ECO:0000256" key="3">
    <source>
        <dbReference type="ARBA" id="ARBA00022857"/>
    </source>
</evidence>
<dbReference type="EC" id="4.2.1.136" evidence="6"/>
<dbReference type="HAMAP" id="MF_01965">
    <property type="entry name" value="NADHX_dehydratase"/>
    <property type="match status" value="1"/>
</dbReference>
<gene>
    <name evidence="6" type="primary">nnrD</name>
    <name evidence="8" type="ORF">GTO87_02625</name>
</gene>
<feature type="binding site" evidence="6">
    <location>
        <position position="40"/>
    </location>
    <ligand>
        <name>(6S)-NADPHX</name>
        <dbReference type="ChEBI" id="CHEBI:64076"/>
    </ligand>
</feature>
<dbReference type="KEGG" id="lsw:GTO87_02625"/>
<evidence type="ECO:0000313" key="8">
    <source>
        <dbReference type="EMBL" id="QLL77590.1"/>
    </source>
</evidence>
<keyword evidence="4 6" id="KW-0520">NAD</keyword>
<dbReference type="GO" id="GO:0110051">
    <property type="term" value="P:metabolite repair"/>
    <property type="evidence" value="ECO:0007669"/>
    <property type="project" value="TreeGrafter"/>
</dbReference>
<dbReference type="InterPro" id="IPR000631">
    <property type="entry name" value="CARKD"/>
</dbReference>
<evidence type="ECO:0000259" key="7">
    <source>
        <dbReference type="PROSITE" id="PS51383"/>
    </source>
</evidence>
<dbReference type="Gene3D" id="3.40.1190.20">
    <property type="match status" value="1"/>
</dbReference>
<dbReference type="SUPFAM" id="SSF53613">
    <property type="entry name" value="Ribokinase-like"/>
    <property type="match status" value="1"/>
</dbReference>
<feature type="binding site" evidence="6">
    <location>
        <position position="218"/>
    </location>
    <ligand>
        <name>AMP</name>
        <dbReference type="ChEBI" id="CHEBI:456215"/>
    </ligand>
</feature>
<feature type="binding site" evidence="6">
    <location>
        <begin position="189"/>
        <end position="193"/>
    </location>
    <ligand>
        <name>AMP</name>
        <dbReference type="ChEBI" id="CHEBI:456215"/>
    </ligand>
</feature>
<dbReference type="InterPro" id="IPR017953">
    <property type="entry name" value="Carbohydrate_kinase_pred_CS"/>
</dbReference>
<feature type="binding site" evidence="6">
    <location>
        <position position="101"/>
    </location>
    <ligand>
        <name>(6S)-NADPHX</name>
        <dbReference type="ChEBI" id="CHEBI:64076"/>
    </ligand>
</feature>